<dbReference type="InterPro" id="IPR002220">
    <property type="entry name" value="DapA-like"/>
</dbReference>
<gene>
    <name evidence="5" type="ORF">DRB17_14665</name>
</gene>
<evidence type="ECO:0000313" key="5">
    <source>
        <dbReference type="EMBL" id="RDD61135.1"/>
    </source>
</evidence>
<dbReference type="GO" id="GO:0008840">
    <property type="term" value="F:4-hydroxy-tetrahydrodipicolinate synthase activity"/>
    <property type="evidence" value="ECO:0007669"/>
    <property type="project" value="TreeGrafter"/>
</dbReference>
<feature type="binding site" evidence="4">
    <location>
        <position position="213"/>
    </location>
    <ligand>
        <name>pyruvate</name>
        <dbReference type="ChEBI" id="CHEBI:15361"/>
    </ligand>
</feature>
<name>A0A369T9S7_9PROT</name>
<dbReference type="Proteomes" id="UP000253941">
    <property type="component" value="Unassembled WGS sequence"/>
</dbReference>
<feature type="binding site" evidence="4">
    <location>
        <position position="50"/>
    </location>
    <ligand>
        <name>pyruvate</name>
        <dbReference type="ChEBI" id="CHEBI:15361"/>
    </ligand>
</feature>
<protein>
    <submittedName>
        <fullName evidence="5">Dihydrodipicolinate synthase family protein</fullName>
    </submittedName>
</protein>
<dbReference type="SUPFAM" id="SSF51569">
    <property type="entry name" value="Aldolase"/>
    <property type="match status" value="1"/>
</dbReference>
<dbReference type="EMBL" id="QPMH01000015">
    <property type="protein sequence ID" value="RDD61135.1"/>
    <property type="molecule type" value="Genomic_DNA"/>
</dbReference>
<comment type="similarity">
    <text evidence="2">Belongs to the DapA family.</text>
</comment>
<organism evidence="5 6">
    <name type="scientific">Ferruginivarius sediminum</name>
    <dbReference type="NCBI Taxonomy" id="2661937"/>
    <lineage>
        <taxon>Bacteria</taxon>
        <taxon>Pseudomonadati</taxon>
        <taxon>Pseudomonadota</taxon>
        <taxon>Alphaproteobacteria</taxon>
        <taxon>Rhodospirillales</taxon>
        <taxon>Rhodospirillaceae</taxon>
        <taxon>Ferruginivarius</taxon>
    </lineage>
</organism>
<keyword evidence="1 2" id="KW-0456">Lyase</keyword>
<feature type="active site" description="Proton donor/acceptor" evidence="3">
    <location>
        <position position="142"/>
    </location>
</feature>
<dbReference type="InterPro" id="IPR013785">
    <property type="entry name" value="Aldolase_TIM"/>
</dbReference>
<evidence type="ECO:0000256" key="1">
    <source>
        <dbReference type="ARBA" id="ARBA00023239"/>
    </source>
</evidence>
<accession>A0A369T9S7</accession>
<evidence type="ECO:0000256" key="2">
    <source>
        <dbReference type="PIRNR" id="PIRNR001365"/>
    </source>
</evidence>
<dbReference type="PIRSF" id="PIRSF001365">
    <property type="entry name" value="DHDPS"/>
    <property type="match status" value="1"/>
</dbReference>
<dbReference type="RefSeq" id="WP_114582963.1">
    <property type="nucleotide sequence ID" value="NZ_QPMH01000015.1"/>
</dbReference>
<feature type="active site" description="Schiff-base intermediate with substrate" evidence="3">
    <location>
        <position position="172"/>
    </location>
</feature>
<dbReference type="Pfam" id="PF00701">
    <property type="entry name" value="DHDPS"/>
    <property type="match status" value="1"/>
</dbReference>
<dbReference type="SMART" id="SM01130">
    <property type="entry name" value="DHDPS"/>
    <property type="match status" value="1"/>
</dbReference>
<dbReference type="AlphaFoldDB" id="A0A369T9S7"/>
<evidence type="ECO:0000313" key="6">
    <source>
        <dbReference type="Proteomes" id="UP000253941"/>
    </source>
</evidence>
<comment type="caution">
    <text evidence="5">The sequence shown here is derived from an EMBL/GenBank/DDBJ whole genome shotgun (WGS) entry which is preliminary data.</text>
</comment>
<dbReference type="PANTHER" id="PTHR12128">
    <property type="entry name" value="DIHYDRODIPICOLINATE SYNTHASE"/>
    <property type="match status" value="1"/>
</dbReference>
<dbReference type="CDD" id="cd00408">
    <property type="entry name" value="DHDPS-like"/>
    <property type="match status" value="1"/>
</dbReference>
<dbReference type="Gene3D" id="3.20.20.70">
    <property type="entry name" value="Aldolase class I"/>
    <property type="match status" value="1"/>
</dbReference>
<proteinExistence type="inferred from homology"/>
<dbReference type="PRINTS" id="PR00146">
    <property type="entry name" value="DHPICSNTHASE"/>
</dbReference>
<dbReference type="PANTHER" id="PTHR12128:SF67">
    <property type="entry name" value="BLR3884 PROTEIN"/>
    <property type="match status" value="1"/>
</dbReference>
<keyword evidence="6" id="KW-1185">Reference proteome</keyword>
<reference evidence="5 6" key="1">
    <citation type="submission" date="2018-07" db="EMBL/GenBank/DDBJ databases">
        <title>Venubactetium sediminum gen. nov., sp. nov., isolated from a marine solar saltern.</title>
        <authorList>
            <person name="Wang S."/>
        </authorList>
    </citation>
    <scope>NUCLEOTIDE SEQUENCE [LARGE SCALE GENOMIC DNA]</scope>
    <source>
        <strain evidence="5 6">WD2A32</strain>
    </source>
</reference>
<sequence length="304" mass="32712">MTAAGTFAGVLAPVATPFKDDLSVDTDRFVAFCKQLLDEGCHGLAVFGTTSEANSLSVDEKLDLLRALKAAGVPGEKLMPGTGTCALPDTVRLTRAAMEAGAGGVLLLPPFYFKKVDDEGLYRAATETIRRVEDPQLRIYLYHIPPIAQVGWSLPLVERLAADFPGTVVGLKDSSGDYSYTEGVLRRYPGFAAFVGNERFMKDALELGGPGTITASANVNAAALRKLYDNWQGAEGERINDAVCAFRRTLEQYPTIPAVKAIIARRTGDPTWQNLRPPLRPLPEEQAAKLYQQLDALAALAGVG</sequence>
<evidence type="ECO:0000256" key="4">
    <source>
        <dbReference type="PIRSR" id="PIRSR001365-2"/>
    </source>
</evidence>
<evidence type="ECO:0000256" key="3">
    <source>
        <dbReference type="PIRSR" id="PIRSR001365-1"/>
    </source>
</evidence>